<evidence type="ECO:0000313" key="8">
    <source>
        <dbReference type="WBParaSite" id="HPLM_0001658701-mRNA-1"/>
    </source>
</evidence>
<evidence type="ECO:0000256" key="1">
    <source>
        <dbReference type="ARBA" id="ARBA00004604"/>
    </source>
</evidence>
<feature type="region of interest" description="Disordered" evidence="7">
    <location>
        <begin position="187"/>
        <end position="218"/>
    </location>
</feature>
<dbReference type="PANTHER" id="PTHR21738:SF0">
    <property type="entry name" value="RIBOSOMAL RNA PROCESSING PROTEIN 36 HOMOLOG"/>
    <property type="match status" value="1"/>
</dbReference>
<dbReference type="WBParaSite" id="HPLM_0001658701-mRNA-1">
    <property type="protein sequence ID" value="HPLM_0001658701-mRNA-1"/>
    <property type="gene ID" value="HPLM_0001658701"/>
</dbReference>
<comment type="function">
    <text evidence="6">Component of the 90S pre-ribosome involved in the maturation of rRNAs. Required for early cleavages of the pre-RNAs in the 40S ribosomal subunit maturation pathway.</text>
</comment>
<dbReference type="GO" id="GO:0000462">
    <property type="term" value="P:maturation of SSU-rRNA from tricistronic rRNA transcript (SSU-rRNA, 5.8S rRNA, LSU-rRNA)"/>
    <property type="evidence" value="ECO:0007669"/>
    <property type="project" value="TreeGrafter"/>
</dbReference>
<organism evidence="8">
    <name type="scientific">Haemonchus placei</name>
    <name type="common">Barber's pole worm</name>
    <dbReference type="NCBI Taxonomy" id="6290"/>
    <lineage>
        <taxon>Eukaryota</taxon>
        <taxon>Metazoa</taxon>
        <taxon>Ecdysozoa</taxon>
        <taxon>Nematoda</taxon>
        <taxon>Chromadorea</taxon>
        <taxon>Rhabditida</taxon>
        <taxon>Rhabditina</taxon>
        <taxon>Rhabditomorpha</taxon>
        <taxon>Strongyloidea</taxon>
        <taxon>Trichostrongylidae</taxon>
        <taxon>Haemonchus</taxon>
    </lineage>
</organism>
<evidence type="ECO:0000256" key="4">
    <source>
        <dbReference type="ARBA" id="ARBA00022552"/>
    </source>
</evidence>
<name>A0A0N4WXN4_HAEPC</name>
<feature type="compositionally biased region" description="Basic and acidic residues" evidence="7">
    <location>
        <begin position="36"/>
        <end position="50"/>
    </location>
</feature>
<dbReference type="GO" id="GO:0005730">
    <property type="term" value="C:nucleolus"/>
    <property type="evidence" value="ECO:0007669"/>
    <property type="project" value="UniProtKB-SubCell"/>
</dbReference>
<dbReference type="GO" id="GO:0030686">
    <property type="term" value="C:90S preribosome"/>
    <property type="evidence" value="ECO:0007669"/>
    <property type="project" value="TreeGrafter"/>
</dbReference>
<feature type="region of interest" description="Disordered" evidence="7">
    <location>
        <begin position="111"/>
        <end position="159"/>
    </location>
</feature>
<evidence type="ECO:0000256" key="6">
    <source>
        <dbReference type="RuleBase" id="RU368027"/>
    </source>
</evidence>
<feature type="region of interest" description="Disordered" evidence="7">
    <location>
        <begin position="31"/>
        <end position="67"/>
    </location>
</feature>
<keyword evidence="5 6" id="KW-0539">Nucleus</keyword>
<comment type="subunit">
    <text evidence="6">Associates with 90S and pre-40S pre-ribosomal particles.</text>
</comment>
<dbReference type="AlphaFoldDB" id="A0A0N4WXN4"/>
<dbReference type="OMA" id="EEEQCYK"/>
<keyword evidence="3 6" id="KW-0690">Ribosome biogenesis</keyword>
<accession>A0A0N4WXN4</accession>
<keyword evidence="4 6" id="KW-0698">rRNA processing</keyword>
<reference evidence="8" key="1">
    <citation type="submission" date="2017-02" db="UniProtKB">
        <authorList>
            <consortium name="WormBaseParasite"/>
        </authorList>
    </citation>
    <scope>IDENTIFICATION</scope>
</reference>
<evidence type="ECO:0000256" key="7">
    <source>
        <dbReference type="SAM" id="MobiDB-lite"/>
    </source>
</evidence>
<evidence type="ECO:0000256" key="3">
    <source>
        <dbReference type="ARBA" id="ARBA00022517"/>
    </source>
</evidence>
<dbReference type="Pfam" id="PF06102">
    <property type="entry name" value="RRP36"/>
    <property type="match status" value="1"/>
</dbReference>
<feature type="region of interest" description="Disordered" evidence="7">
    <location>
        <begin position="272"/>
        <end position="299"/>
    </location>
</feature>
<comment type="similarity">
    <text evidence="2 6">Belongs to the RRP36 family.</text>
</comment>
<evidence type="ECO:0000256" key="5">
    <source>
        <dbReference type="ARBA" id="ARBA00023242"/>
    </source>
</evidence>
<evidence type="ECO:0000256" key="2">
    <source>
        <dbReference type="ARBA" id="ARBA00009418"/>
    </source>
</evidence>
<feature type="compositionally biased region" description="Basic and acidic residues" evidence="7">
    <location>
        <begin position="281"/>
        <end position="299"/>
    </location>
</feature>
<sequence length="299" mass="35960">LNYDRSPFGVISKSFLFSTVKFQFEEQEDSESDFAEELHKRDQNPSHHADNVSVPPEMGEKNDEEEEREELSFLLFYSEMADLPLAKVREIKEKLGLKLFNKAYFGTEANDDTKEQLKKKAKDEEKEEHRPKEISSKKPVSVFRPLYQDMKRKKRDPRFDSRAGMFKERCFEDNYSFLNDLRRQEREVTAECDEQGDTEMSKSKAIRRMDNRERTKAERKLKEETFKELRQENIERMMRGERPVFKTKAKVRLMQMEKKFAQLKKDNKLDNYMKRKAKKEARKEAKRKPDFEHKYGYQE</sequence>
<dbReference type="InterPro" id="IPR009292">
    <property type="entry name" value="RRP36"/>
</dbReference>
<feature type="compositionally biased region" description="Basic and acidic residues" evidence="7">
    <location>
        <begin position="199"/>
        <end position="218"/>
    </location>
</feature>
<comment type="subcellular location">
    <subcellularLocation>
        <location evidence="1 6">Nucleus</location>
        <location evidence="1 6">Nucleolus</location>
    </subcellularLocation>
</comment>
<protein>
    <recommendedName>
        <fullName evidence="6">rRNA biogenesis protein RRP36</fullName>
    </recommendedName>
</protein>
<feature type="compositionally biased region" description="Basic and acidic residues" evidence="7">
    <location>
        <begin position="111"/>
        <end position="136"/>
    </location>
</feature>
<keyword evidence="6" id="KW-0687">Ribonucleoprotein</keyword>
<proteinExistence type="inferred from homology"/>
<dbReference type="PANTHER" id="PTHR21738">
    <property type="entry name" value="RIBOSOMAL RNA PROCESSING PROTEIN 36 HOMOLOG"/>
    <property type="match status" value="1"/>
</dbReference>